<dbReference type="eggNOG" id="COG0147">
    <property type="taxonomic scope" value="Bacteria"/>
</dbReference>
<dbReference type="InterPro" id="IPR005801">
    <property type="entry name" value="ADC_synthase"/>
</dbReference>
<name>A0A0A3J3K7_9BACL</name>
<keyword evidence="11 15" id="KW-0057">Aromatic amino acid biosynthesis</keyword>
<accession>A0A0A3J3K7</accession>
<comment type="caution">
    <text evidence="18">The sequence shown here is derived from an EMBL/GenBank/DDBJ whole genome shotgun (WGS) entry which is preliminary data.</text>
</comment>
<evidence type="ECO:0000256" key="13">
    <source>
        <dbReference type="ARBA" id="ARBA00025634"/>
    </source>
</evidence>
<keyword evidence="9 15" id="KW-0822">Tryptophan biosynthesis</keyword>
<comment type="subunit">
    <text evidence="4 15">Heterotetramer consisting of two non-identical subunits: a beta subunit (TrpG) and a large alpha subunit (TrpE).</text>
</comment>
<dbReference type="RefSeq" id="WP_036173540.1">
    <property type="nucleotide sequence ID" value="NZ_AVCZ01000006.1"/>
</dbReference>
<comment type="catalytic activity">
    <reaction evidence="14 15">
        <text>chorismate + L-glutamine = anthranilate + pyruvate + L-glutamate + H(+)</text>
        <dbReference type="Rhea" id="RHEA:21732"/>
        <dbReference type="ChEBI" id="CHEBI:15361"/>
        <dbReference type="ChEBI" id="CHEBI:15378"/>
        <dbReference type="ChEBI" id="CHEBI:16567"/>
        <dbReference type="ChEBI" id="CHEBI:29748"/>
        <dbReference type="ChEBI" id="CHEBI:29985"/>
        <dbReference type="ChEBI" id="CHEBI:58359"/>
        <dbReference type="EC" id="4.1.3.27"/>
    </reaction>
</comment>
<evidence type="ECO:0000256" key="3">
    <source>
        <dbReference type="ARBA" id="ARBA00009562"/>
    </source>
</evidence>
<comment type="cofactor">
    <cofactor evidence="1 15">
        <name>Mg(2+)</name>
        <dbReference type="ChEBI" id="CHEBI:18420"/>
    </cofactor>
</comment>
<evidence type="ECO:0000256" key="1">
    <source>
        <dbReference type="ARBA" id="ARBA00001946"/>
    </source>
</evidence>
<evidence type="ECO:0000256" key="15">
    <source>
        <dbReference type="RuleBase" id="RU364045"/>
    </source>
</evidence>
<evidence type="ECO:0000256" key="8">
    <source>
        <dbReference type="ARBA" id="ARBA00022723"/>
    </source>
</evidence>
<dbReference type="UniPathway" id="UPA00035">
    <property type="reaction ID" value="UER00040"/>
</dbReference>
<dbReference type="PANTHER" id="PTHR11236:SF48">
    <property type="entry name" value="ISOCHORISMATE SYNTHASE MENF"/>
    <property type="match status" value="1"/>
</dbReference>
<dbReference type="EMBL" id="JPVQ01000006">
    <property type="protein sequence ID" value="KGR91521.1"/>
    <property type="molecule type" value="Genomic_DNA"/>
</dbReference>
<evidence type="ECO:0000256" key="6">
    <source>
        <dbReference type="ARBA" id="ARBA00020653"/>
    </source>
</evidence>
<keyword evidence="19" id="KW-1185">Reference proteome</keyword>
<evidence type="ECO:0000256" key="5">
    <source>
        <dbReference type="ARBA" id="ARBA00012266"/>
    </source>
</evidence>
<evidence type="ECO:0000256" key="14">
    <source>
        <dbReference type="ARBA" id="ARBA00047683"/>
    </source>
</evidence>
<evidence type="ECO:0000256" key="7">
    <source>
        <dbReference type="ARBA" id="ARBA00022605"/>
    </source>
</evidence>
<protein>
    <recommendedName>
        <fullName evidence="6 15">Anthranilate synthase component 1</fullName>
        <ecNumber evidence="5 15">4.1.3.27</ecNumber>
    </recommendedName>
</protein>
<evidence type="ECO:0000259" key="16">
    <source>
        <dbReference type="Pfam" id="PF00425"/>
    </source>
</evidence>
<keyword evidence="7 15" id="KW-0028">Amino-acid biosynthesis</keyword>
<dbReference type="EC" id="4.1.3.27" evidence="5 15"/>
<dbReference type="GO" id="GO:0000162">
    <property type="term" value="P:L-tryptophan biosynthetic process"/>
    <property type="evidence" value="ECO:0007669"/>
    <property type="project" value="UniProtKB-UniPathway"/>
</dbReference>
<evidence type="ECO:0000256" key="9">
    <source>
        <dbReference type="ARBA" id="ARBA00022822"/>
    </source>
</evidence>
<dbReference type="NCBIfam" id="TIGR00564">
    <property type="entry name" value="trpE_most"/>
    <property type="match status" value="1"/>
</dbReference>
<sequence>MSVEVKPYIIREIQGDMMTPISVFDSLKGKNKILFESSAKHDESGRYSFIAVNPVAELKGDNDTYYYRYDDAELIQESGSVLQKLREMLPIRDIQLPFSFFGGAIGYFGYDTAFYNEKIGEFLQDDLNMPDVHVYFYNTFVVFDHFLQKVSIAAIDLFQESLSEESMIENINQLVEQIKQGLTFVEDEDISIRFEPTINKEKFISMVEEAKEHIARGDIFQVVLSQRFSAQFSGNPFSLYRKLRTSNPSPYMFYLEFDDYAIIGTSPESLVKVYNRVVTTNPIAGTKPRGKTVSEDLELEQQLLKDEKEIAEHRMLVDLGRNDIGRVSKIGTVKVSKYMVIERYKYVMHIVSEVIGELQDDVHVLDVLSSCLPAGTVSGAPKIRAIQIINELEDKKRGVYAGAVGYVSVQGNMDLALAIRTMIVNNDKAYVQAGAGIVYDSIPESEYNETLNKAKALLEVHR</sequence>
<dbReference type="Gene3D" id="3.60.120.10">
    <property type="entry name" value="Anthranilate synthase"/>
    <property type="match status" value="1"/>
</dbReference>
<proteinExistence type="inferred from homology"/>
<dbReference type="PRINTS" id="PR00095">
    <property type="entry name" value="ANTSNTHASEI"/>
</dbReference>
<keyword evidence="12 15" id="KW-0456">Lyase</keyword>
<dbReference type="Pfam" id="PF00425">
    <property type="entry name" value="Chorismate_bind"/>
    <property type="match status" value="1"/>
</dbReference>
<evidence type="ECO:0000256" key="2">
    <source>
        <dbReference type="ARBA" id="ARBA00004873"/>
    </source>
</evidence>
<evidence type="ECO:0000259" key="17">
    <source>
        <dbReference type="Pfam" id="PF04715"/>
    </source>
</evidence>
<dbReference type="InterPro" id="IPR005256">
    <property type="entry name" value="Anth_synth_I_PabB"/>
</dbReference>
<feature type="domain" description="Anthranilate synthase component I N-terminal" evidence="17">
    <location>
        <begin position="16"/>
        <end position="150"/>
    </location>
</feature>
<comment type="pathway">
    <text evidence="2 15">Amino-acid biosynthesis; L-tryptophan biosynthesis; L-tryptophan from chorismate: step 1/5.</text>
</comment>
<evidence type="ECO:0000256" key="4">
    <source>
        <dbReference type="ARBA" id="ARBA00011575"/>
    </source>
</evidence>
<dbReference type="GO" id="GO:0004049">
    <property type="term" value="F:anthranilate synthase activity"/>
    <property type="evidence" value="ECO:0007669"/>
    <property type="project" value="UniProtKB-EC"/>
</dbReference>
<organism evidence="18 19">
    <name type="scientific">Ureibacillus massiliensis 4400831 = CIP 108448 = CCUG 49529</name>
    <dbReference type="NCBI Taxonomy" id="1211035"/>
    <lineage>
        <taxon>Bacteria</taxon>
        <taxon>Bacillati</taxon>
        <taxon>Bacillota</taxon>
        <taxon>Bacilli</taxon>
        <taxon>Bacillales</taxon>
        <taxon>Caryophanaceae</taxon>
        <taxon>Ureibacillus</taxon>
    </lineage>
</organism>
<dbReference type="AlphaFoldDB" id="A0A0A3J3K7"/>
<evidence type="ECO:0000256" key="10">
    <source>
        <dbReference type="ARBA" id="ARBA00022842"/>
    </source>
</evidence>
<dbReference type="InterPro" id="IPR015890">
    <property type="entry name" value="Chorismate_C"/>
</dbReference>
<dbReference type="InterPro" id="IPR019999">
    <property type="entry name" value="Anth_synth_I-like"/>
</dbReference>
<evidence type="ECO:0000313" key="18">
    <source>
        <dbReference type="EMBL" id="KGR91521.1"/>
    </source>
</evidence>
<dbReference type="SUPFAM" id="SSF56322">
    <property type="entry name" value="ADC synthase"/>
    <property type="match status" value="1"/>
</dbReference>
<dbReference type="OrthoDB" id="9803598at2"/>
<comment type="function">
    <text evidence="13 15">Part of a heterotetrameric complex that catalyzes the two-step biosynthesis of anthranilate, an intermediate in the biosynthesis of L-tryptophan. In the first step, the glutamine-binding beta subunit (TrpG) of anthranilate synthase (AS) provides the glutamine amidotransferase activity which generates ammonia as a substrate that, along with chorismate, is used in the second step, catalyzed by the large alpha subunit of AS (TrpE) to produce anthranilate. In the absence of TrpG, TrpE can synthesize anthranilate directly from chorismate and high concentrations of ammonia.</text>
</comment>
<dbReference type="PANTHER" id="PTHR11236">
    <property type="entry name" value="AMINOBENZOATE/ANTHRANILATE SYNTHASE"/>
    <property type="match status" value="1"/>
</dbReference>
<feature type="domain" description="Chorismate-utilising enzyme C-terminal" evidence="16">
    <location>
        <begin position="200"/>
        <end position="453"/>
    </location>
</feature>
<dbReference type="Pfam" id="PF04715">
    <property type="entry name" value="Anth_synt_I_N"/>
    <property type="match status" value="1"/>
</dbReference>
<dbReference type="GO" id="GO:0046872">
    <property type="term" value="F:metal ion binding"/>
    <property type="evidence" value="ECO:0007669"/>
    <property type="project" value="UniProtKB-KW"/>
</dbReference>
<reference evidence="18 19" key="1">
    <citation type="submission" date="2014-02" db="EMBL/GenBank/DDBJ databases">
        <title>Draft genome sequence of Lysinibacillus massiliensis CCUG 49529.</title>
        <authorList>
            <person name="Zhang F."/>
            <person name="Wang G."/>
            <person name="Zhang L."/>
        </authorList>
    </citation>
    <scope>NUCLEOTIDE SEQUENCE [LARGE SCALE GENOMIC DNA]</scope>
    <source>
        <strain evidence="18 19">CCUG 49529</strain>
    </source>
</reference>
<evidence type="ECO:0000256" key="12">
    <source>
        <dbReference type="ARBA" id="ARBA00023239"/>
    </source>
</evidence>
<dbReference type="Proteomes" id="UP000030595">
    <property type="component" value="Unassembled WGS sequence"/>
</dbReference>
<gene>
    <name evidence="15" type="primary">trpE</name>
    <name evidence="18" type="ORF">CD30_05550</name>
</gene>
<comment type="similarity">
    <text evidence="3 15">Belongs to the anthranilate synthase component I family.</text>
</comment>
<keyword evidence="10 15" id="KW-0460">Magnesium</keyword>
<evidence type="ECO:0000313" key="19">
    <source>
        <dbReference type="Proteomes" id="UP000030595"/>
    </source>
</evidence>
<keyword evidence="8 15" id="KW-0479">Metal-binding</keyword>
<dbReference type="InterPro" id="IPR006805">
    <property type="entry name" value="Anth_synth_I_N"/>
</dbReference>
<evidence type="ECO:0000256" key="11">
    <source>
        <dbReference type="ARBA" id="ARBA00023141"/>
    </source>
</evidence>